<sequence length="297" mass="32436">MTPLEEGFLLLTCQLGDPNCKVLTTPQLRNLFRSMEGLSLPAEARELEEKDLGALGCSKELSRRILELLKRTEQLRWYLKQAKIQGCTPITRVSQGYPLILRKRLGLESPGCLWAKGDVSLLDSPAAALVGSRSIEGGNLAFAQEVGRQAARQGYTLVSGNAKGADQAAQEACLEAGGRVISVVADTLTDKEHRDRLLYLSLDSFDAPFSPARALHRNRVIHALGQLTFVAQCSQGTGGTWDGTVTNLRQSLSPVFCFQDGTAAMEALQSMGAWGISQEDLQDFSRLIPGQWNFLQE</sequence>
<dbReference type="PANTHER" id="PTHR43022:SF1">
    <property type="entry name" value="PROTEIN SMF"/>
    <property type="match status" value="1"/>
</dbReference>
<dbReference type="Proteomes" id="UP000886796">
    <property type="component" value="Unassembled WGS sequence"/>
</dbReference>
<dbReference type="EMBL" id="DVFK01000022">
    <property type="protein sequence ID" value="HIQ67222.1"/>
    <property type="molecule type" value="Genomic_DNA"/>
</dbReference>
<dbReference type="GO" id="GO:0009294">
    <property type="term" value="P:DNA-mediated transformation"/>
    <property type="evidence" value="ECO:0007669"/>
    <property type="project" value="InterPro"/>
</dbReference>
<name>A0A9D1CLG9_9FIRM</name>
<reference evidence="3" key="2">
    <citation type="journal article" date="2021" name="PeerJ">
        <title>Extensive microbial diversity within the chicken gut microbiome revealed by metagenomics and culture.</title>
        <authorList>
            <person name="Gilroy R."/>
            <person name="Ravi A."/>
            <person name="Getino M."/>
            <person name="Pursley I."/>
            <person name="Horton D.L."/>
            <person name="Alikhan N.F."/>
            <person name="Baker D."/>
            <person name="Gharbi K."/>
            <person name="Hall N."/>
            <person name="Watson M."/>
            <person name="Adriaenssens E.M."/>
            <person name="Foster-Nyarko E."/>
            <person name="Jarju S."/>
            <person name="Secka A."/>
            <person name="Antonio M."/>
            <person name="Oren A."/>
            <person name="Chaudhuri R.R."/>
            <person name="La Ragione R."/>
            <person name="Hildebrand F."/>
            <person name="Pallen M.J."/>
        </authorList>
    </citation>
    <scope>NUCLEOTIDE SEQUENCE</scope>
    <source>
        <strain evidence="3">13361</strain>
    </source>
</reference>
<protein>
    <submittedName>
        <fullName evidence="3">DNA-processing protein DprA</fullName>
    </submittedName>
</protein>
<dbReference type="Pfam" id="PF02481">
    <property type="entry name" value="DNA_processg_A"/>
    <property type="match status" value="1"/>
</dbReference>
<accession>A0A9D1CLG9</accession>
<dbReference type="PANTHER" id="PTHR43022">
    <property type="entry name" value="PROTEIN SMF"/>
    <property type="match status" value="1"/>
</dbReference>
<evidence type="ECO:0000259" key="2">
    <source>
        <dbReference type="Pfam" id="PF02481"/>
    </source>
</evidence>
<dbReference type="InterPro" id="IPR057666">
    <property type="entry name" value="DrpA_SLOG"/>
</dbReference>
<proteinExistence type="inferred from homology"/>
<dbReference type="AlphaFoldDB" id="A0A9D1CLG9"/>
<evidence type="ECO:0000313" key="4">
    <source>
        <dbReference type="Proteomes" id="UP000886796"/>
    </source>
</evidence>
<comment type="caution">
    <text evidence="3">The sequence shown here is derived from an EMBL/GenBank/DDBJ whole genome shotgun (WGS) entry which is preliminary data.</text>
</comment>
<reference evidence="3" key="1">
    <citation type="submission" date="2020-10" db="EMBL/GenBank/DDBJ databases">
        <authorList>
            <person name="Gilroy R."/>
        </authorList>
    </citation>
    <scope>NUCLEOTIDE SEQUENCE</scope>
    <source>
        <strain evidence="3">13361</strain>
    </source>
</reference>
<evidence type="ECO:0000256" key="1">
    <source>
        <dbReference type="ARBA" id="ARBA00006525"/>
    </source>
</evidence>
<feature type="domain" description="Smf/DprA SLOG" evidence="2">
    <location>
        <begin position="90"/>
        <end position="238"/>
    </location>
</feature>
<organism evidence="3 4">
    <name type="scientific">Candidatus Faecousia excrementigallinarum</name>
    <dbReference type="NCBI Taxonomy" id="2840806"/>
    <lineage>
        <taxon>Bacteria</taxon>
        <taxon>Bacillati</taxon>
        <taxon>Bacillota</taxon>
        <taxon>Clostridia</taxon>
        <taxon>Eubacteriales</taxon>
        <taxon>Oscillospiraceae</taxon>
        <taxon>Faecousia</taxon>
    </lineage>
</organism>
<dbReference type="InterPro" id="IPR003488">
    <property type="entry name" value="DprA"/>
</dbReference>
<gene>
    <name evidence="3" type="ORF">IAB74_01760</name>
</gene>
<dbReference type="Gene3D" id="3.40.50.450">
    <property type="match status" value="1"/>
</dbReference>
<comment type="similarity">
    <text evidence="1">Belongs to the DprA/Smf family.</text>
</comment>
<dbReference type="SUPFAM" id="SSF102405">
    <property type="entry name" value="MCP/YpsA-like"/>
    <property type="match status" value="1"/>
</dbReference>
<evidence type="ECO:0000313" key="3">
    <source>
        <dbReference type="EMBL" id="HIQ67222.1"/>
    </source>
</evidence>